<proteinExistence type="predicted"/>
<keyword evidence="3" id="KW-1185">Reference proteome</keyword>
<sequence length="311" mass="33413">MTDTSSSPLLSVIVVTYNSAEVVRTALSDLPLAEIELIVVDNGSADGTVALVSAEFPSAQVIQTGANLGFAKAVNKGVAASTAKHLLLLNPDAQISAETIHRAIQILSEDATIGILAPDVVEADGTLRTMAGGYEPTIIRMFTHASGMSRLAKRWRCLRGHYLLRGQIEGDAPIDVAWVSGGCLFSRKDTWTSLGGLSERWFMYAEDVEYCLRARGAGFRVVLAGNLSASHTVGASSGPTTAVKTVWLENLFDLYQSHYHAGVVRRAAWRAIVGSGYAIRSCVALLSPSHDRTESTRFAAYARAAFRARRN</sequence>
<dbReference type="EMBL" id="JAODOR010000007">
    <property type="protein sequence ID" value="MCT9001926.1"/>
    <property type="molecule type" value="Genomic_DNA"/>
</dbReference>
<organism evidence="2 3">
    <name type="scientific">Microbacterium memoriense</name>
    <dbReference type="NCBI Taxonomy" id="2978350"/>
    <lineage>
        <taxon>Bacteria</taxon>
        <taxon>Bacillati</taxon>
        <taxon>Actinomycetota</taxon>
        <taxon>Actinomycetes</taxon>
        <taxon>Micrococcales</taxon>
        <taxon>Microbacteriaceae</taxon>
        <taxon>Microbacterium</taxon>
    </lineage>
</organism>
<comment type="caution">
    <text evidence="2">The sequence shown here is derived from an EMBL/GenBank/DDBJ whole genome shotgun (WGS) entry which is preliminary data.</text>
</comment>
<dbReference type="Gene3D" id="3.90.550.10">
    <property type="entry name" value="Spore Coat Polysaccharide Biosynthesis Protein SpsA, Chain A"/>
    <property type="match status" value="1"/>
</dbReference>
<dbReference type="InterPro" id="IPR001173">
    <property type="entry name" value="Glyco_trans_2-like"/>
</dbReference>
<dbReference type="CDD" id="cd04186">
    <property type="entry name" value="GT_2_like_c"/>
    <property type="match status" value="1"/>
</dbReference>
<dbReference type="InterPro" id="IPR029044">
    <property type="entry name" value="Nucleotide-diphossugar_trans"/>
</dbReference>
<protein>
    <submittedName>
        <fullName evidence="2">Glycosyltransferase family 2 protein</fullName>
    </submittedName>
</protein>
<name>A0ABT2PBE8_9MICO</name>
<gene>
    <name evidence="2" type="ORF">N4R40_06060</name>
</gene>
<dbReference type="PANTHER" id="PTHR43179">
    <property type="entry name" value="RHAMNOSYLTRANSFERASE WBBL"/>
    <property type="match status" value="1"/>
</dbReference>
<accession>A0ABT2PBE8</accession>
<evidence type="ECO:0000313" key="3">
    <source>
        <dbReference type="Proteomes" id="UP001300496"/>
    </source>
</evidence>
<dbReference type="RefSeq" id="WP_261606478.1">
    <property type="nucleotide sequence ID" value="NZ_JAODOR010000007.1"/>
</dbReference>
<dbReference type="PANTHER" id="PTHR43179:SF7">
    <property type="entry name" value="RHAMNOSYLTRANSFERASE WBBL"/>
    <property type="match status" value="1"/>
</dbReference>
<dbReference type="Proteomes" id="UP001300496">
    <property type="component" value="Unassembled WGS sequence"/>
</dbReference>
<evidence type="ECO:0000259" key="1">
    <source>
        <dbReference type="Pfam" id="PF00535"/>
    </source>
</evidence>
<reference evidence="2 3" key="1">
    <citation type="journal article" date="2024" name="Int. J. Syst. Evol. Microbiol.">
        <title>Microbacterium memoriense sp. nov., a member of the Actinomycetota from marine beach sediment of the north coast of Portugal.</title>
        <authorList>
            <person name="Santos J.D.N.D."/>
            <person name="Klimek D."/>
            <person name="Calusinska M."/>
            <person name="Lobo-da-Cunha A."/>
            <person name="Catita J."/>
            <person name="Goncalves H."/>
            <person name="Gonzalez I."/>
            <person name="Lage O.M."/>
        </authorList>
    </citation>
    <scope>NUCLEOTIDE SEQUENCE [LARGE SCALE GENOMIC DNA]</scope>
    <source>
        <strain evidence="2 3">PMIC_1C1B</strain>
    </source>
</reference>
<feature type="domain" description="Glycosyltransferase 2-like" evidence="1">
    <location>
        <begin position="11"/>
        <end position="134"/>
    </location>
</feature>
<dbReference type="Pfam" id="PF00535">
    <property type="entry name" value="Glycos_transf_2"/>
    <property type="match status" value="1"/>
</dbReference>
<evidence type="ECO:0000313" key="2">
    <source>
        <dbReference type="EMBL" id="MCT9001926.1"/>
    </source>
</evidence>
<dbReference type="SUPFAM" id="SSF53448">
    <property type="entry name" value="Nucleotide-diphospho-sugar transferases"/>
    <property type="match status" value="1"/>
</dbReference>